<keyword evidence="2" id="KW-1185">Reference proteome</keyword>
<evidence type="ECO:0000313" key="2">
    <source>
        <dbReference type="Proteomes" id="UP001252243"/>
    </source>
</evidence>
<protein>
    <submittedName>
        <fullName evidence="1">Uncharacterized protein</fullName>
    </submittedName>
</protein>
<name>A0ABU1U6I7_9MICC</name>
<dbReference type="EMBL" id="JAVDVQ010000001">
    <property type="protein sequence ID" value="MDR7080794.1"/>
    <property type="molecule type" value="Genomic_DNA"/>
</dbReference>
<dbReference type="Proteomes" id="UP001252243">
    <property type="component" value="Unassembled WGS sequence"/>
</dbReference>
<dbReference type="RefSeq" id="WP_310049395.1">
    <property type="nucleotide sequence ID" value="NZ_JAVDVQ010000001.1"/>
</dbReference>
<proteinExistence type="predicted"/>
<reference evidence="1 2" key="1">
    <citation type="submission" date="2023-07" db="EMBL/GenBank/DDBJ databases">
        <title>Sorghum-associated microbial communities from plants grown in Nebraska, USA.</title>
        <authorList>
            <person name="Schachtman D."/>
        </authorList>
    </citation>
    <scope>NUCLEOTIDE SEQUENCE [LARGE SCALE GENOMIC DNA]</scope>
    <source>
        <strain evidence="1 2">BE167</strain>
    </source>
</reference>
<evidence type="ECO:0000313" key="1">
    <source>
        <dbReference type="EMBL" id="MDR7080794.1"/>
    </source>
</evidence>
<organism evidence="1 2">
    <name type="scientific">Arthrobacter ginsengisoli</name>
    <dbReference type="NCBI Taxonomy" id="1356565"/>
    <lineage>
        <taxon>Bacteria</taxon>
        <taxon>Bacillati</taxon>
        <taxon>Actinomycetota</taxon>
        <taxon>Actinomycetes</taxon>
        <taxon>Micrococcales</taxon>
        <taxon>Micrococcaceae</taxon>
        <taxon>Arthrobacter</taxon>
    </lineage>
</organism>
<accession>A0ABU1U6I7</accession>
<comment type="caution">
    <text evidence="1">The sequence shown here is derived from an EMBL/GenBank/DDBJ whole genome shotgun (WGS) entry which is preliminary data.</text>
</comment>
<gene>
    <name evidence="1" type="ORF">J2X01_000063</name>
</gene>
<sequence>MTNYRDFSEARAAAALQEYLDERGPALERLRERLVADGQDPAVVLDGTPESLVPLWRWMLSRFTRQDAPGATDPNSVPPEEVPSWDRYLPGKESILSLESLTLIDGLVSYLAEVVQARSPLARWEFARHRIKGYLLNKHPVLVSGTGETHNFLPSLPLIDARGVLHGARESRDDTMADHARRLIDQLNGPGENTDWLMEPEPPFEVDEVNDESGGYDFEIGLSDEIAHVYSFKVDLLVRKLSREGGVLEVLREDRDVILVRAPSWSAGELETWLAPRLRTGWISTWMRRFRQE</sequence>